<name>A0A5J4PDT8_9ZZZZ</name>
<dbReference type="AlphaFoldDB" id="A0A5J4PDT8"/>
<comment type="caution">
    <text evidence="1">The sequence shown here is derived from an EMBL/GenBank/DDBJ whole genome shotgun (WGS) entry which is preliminary data.</text>
</comment>
<reference evidence="1" key="1">
    <citation type="submission" date="2019-03" db="EMBL/GenBank/DDBJ databases">
        <title>Single cell metagenomics reveals metabolic interactions within the superorganism composed of flagellate Streblomastix strix and complex community of Bacteroidetes bacteria on its surface.</title>
        <authorList>
            <person name="Treitli S.C."/>
            <person name="Kolisko M."/>
            <person name="Husnik F."/>
            <person name="Keeling P."/>
            <person name="Hampl V."/>
        </authorList>
    </citation>
    <scope>NUCLEOTIDE SEQUENCE</scope>
    <source>
        <strain evidence="1">STM</strain>
    </source>
</reference>
<proteinExistence type="predicted"/>
<organism evidence="1">
    <name type="scientific">termite gut metagenome</name>
    <dbReference type="NCBI Taxonomy" id="433724"/>
    <lineage>
        <taxon>unclassified sequences</taxon>
        <taxon>metagenomes</taxon>
        <taxon>organismal metagenomes</taxon>
    </lineage>
</organism>
<sequence>NTLPFDRKTYLEMEARKQALEIVQFYGRDGSEYFVAEFSRIAGELASERELADANSEFTHSRSQQAT</sequence>
<evidence type="ECO:0000313" key="1">
    <source>
        <dbReference type="EMBL" id="KAA6307627.1"/>
    </source>
</evidence>
<dbReference type="EMBL" id="SNRY01009033">
    <property type="protein sequence ID" value="KAA6307627.1"/>
    <property type="molecule type" value="Genomic_DNA"/>
</dbReference>
<protein>
    <submittedName>
        <fullName evidence="1">Uncharacterized protein</fullName>
    </submittedName>
</protein>
<feature type="non-terminal residue" evidence="1">
    <location>
        <position position="1"/>
    </location>
</feature>
<gene>
    <name evidence="1" type="ORF">EZS27_040699</name>
</gene>
<accession>A0A5J4PDT8</accession>